<dbReference type="Proteomes" id="UP000622547">
    <property type="component" value="Unassembled WGS sequence"/>
</dbReference>
<keyword evidence="3" id="KW-1185">Reference proteome</keyword>
<organism evidence="2 3">
    <name type="scientific">Planotetraspora phitsanulokensis</name>
    <dbReference type="NCBI Taxonomy" id="575192"/>
    <lineage>
        <taxon>Bacteria</taxon>
        <taxon>Bacillati</taxon>
        <taxon>Actinomycetota</taxon>
        <taxon>Actinomycetes</taxon>
        <taxon>Streptosporangiales</taxon>
        <taxon>Streptosporangiaceae</taxon>
        <taxon>Planotetraspora</taxon>
    </lineage>
</organism>
<proteinExistence type="predicted"/>
<evidence type="ECO:0000313" key="2">
    <source>
        <dbReference type="EMBL" id="GII37857.1"/>
    </source>
</evidence>
<dbReference type="EMBL" id="BOOP01000011">
    <property type="protein sequence ID" value="GII37857.1"/>
    <property type="molecule type" value="Genomic_DNA"/>
</dbReference>
<dbReference type="AlphaFoldDB" id="A0A8J3U6D4"/>
<evidence type="ECO:0000313" key="3">
    <source>
        <dbReference type="Proteomes" id="UP000622547"/>
    </source>
</evidence>
<evidence type="ECO:0000256" key="1">
    <source>
        <dbReference type="SAM" id="MobiDB-lite"/>
    </source>
</evidence>
<feature type="region of interest" description="Disordered" evidence="1">
    <location>
        <begin position="74"/>
        <end position="108"/>
    </location>
</feature>
<comment type="caution">
    <text evidence="2">The sequence shown here is derived from an EMBL/GenBank/DDBJ whole genome shotgun (WGS) entry which is preliminary data.</text>
</comment>
<gene>
    <name evidence="2" type="ORF">Pph01_28600</name>
</gene>
<name>A0A8J3U6D4_9ACTN</name>
<reference evidence="2 3" key="1">
    <citation type="submission" date="2021-01" db="EMBL/GenBank/DDBJ databases">
        <title>Whole genome shotgun sequence of Planotetraspora phitsanulokensis NBRC 104273.</title>
        <authorList>
            <person name="Komaki H."/>
            <person name="Tamura T."/>
        </authorList>
    </citation>
    <scope>NUCLEOTIDE SEQUENCE [LARGE SCALE GENOMIC DNA]</scope>
    <source>
        <strain evidence="2 3">NBRC 104273</strain>
    </source>
</reference>
<accession>A0A8J3U6D4</accession>
<protein>
    <submittedName>
        <fullName evidence="2">Uncharacterized protein</fullName>
    </submittedName>
</protein>
<sequence>MHYRPRKENRHYCDIHHKIRNGGTAFARMAGRGAASVDCAAEPDRHAEDLTPHTLSARHTGRQVGCGHVTDATARAVFGPPPGRPRRSGVRPGGAGTRSTDGRAHGPGALALTVVHV</sequence>